<feature type="transmembrane region" description="Helical" evidence="1">
    <location>
        <begin position="863"/>
        <end position="885"/>
    </location>
</feature>
<name>L0AYX2_THEEQ</name>
<feature type="transmembrane region" description="Helical" evidence="1">
    <location>
        <begin position="157"/>
        <end position="177"/>
    </location>
</feature>
<reference evidence="2 3" key="1">
    <citation type="journal article" date="2012" name="BMC Genomics">
        <title>Comparative genomic analysis and phylogenetic position of Theileria equi.</title>
        <authorList>
            <person name="Kappmeyer L.S."/>
            <person name="Thiagarajan M."/>
            <person name="Herndon D.R."/>
            <person name="Ramsay J.D."/>
            <person name="Caler E."/>
            <person name="Djikeng A."/>
            <person name="Gillespie J.J."/>
            <person name="Lau A.O."/>
            <person name="Roalson E.H."/>
            <person name="Silva J.C."/>
            <person name="Silva M.G."/>
            <person name="Suarez C.E."/>
            <person name="Ueti M.W."/>
            <person name="Nene V.M."/>
            <person name="Mealey R.H."/>
            <person name="Knowles D.P."/>
            <person name="Brayton K.A."/>
        </authorList>
    </citation>
    <scope>NUCLEOTIDE SEQUENCE [LARGE SCALE GENOMIC DNA]</scope>
    <source>
        <strain evidence="2 3">WA</strain>
    </source>
</reference>
<gene>
    <name evidence="2" type="ORF">BEWA_029440</name>
</gene>
<dbReference type="Proteomes" id="UP000031512">
    <property type="component" value="Chromosome 1"/>
</dbReference>
<evidence type="ECO:0000313" key="3">
    <source>
        <dbReference type="Proteomes" id="UP000031512"/>
    </source>
</evidence>
<dbReference type="KEGG" id="beq:BEWA_029440"/>
<keyword evidence="1" id="KW-1133">Transmembrane helix</keyword>
<accession>L0AYX2</accession>
<dbReference type="GeneID" id="15803945"/>
<feature type="transmembrane region" description="Helical" evidence="1">
    <location>
        <begin position="198"/>
        <end position="217"/>
    </location>
</feature>
<proteinExistence type="predicted"/>
<keyword evidence="3" id="KW-1185">Reference proteome</keyword>
<keyword evidence="1" id="KW-0472">Membrane</keyword>
<dbReference type="EMBL" id="CP001669">
    <property type="protein sequence ID" value="AFZ80094.1"/>
    <property type="molecule type" value="Genomic_DNA"/>
</dbReference>
<evidence type="ECO:0000256" key="1">
    <source>
        <dbReference type="SAM" id="Phobius"/>
    </source>
</evidence>
<evidence type="ECO:0000313" key="2">
    <source>
        <dbReference type="EMBL" id="AFZ80094.1"/>
    </source>
</evidence>
<protein>
    <submittedName>
        <fullName evidence="2">Uncharacterized protein</fullName>
    </submittedName>
</protein>
<dbReference type="VEuPathDB" id="PiroplasmaDB:BEWA_029440"/>
<organism evidence="2 3">
    <name type="scientific">Theileria equi strain WA</name>
    <dbReference type="NCBI Taxonomy" id="1537102"/>
    <lineage>
        <taxon>Eukaryota</taxon>
        <taxon>Sar</taxon>
        <taxon>Alveolata</taxon>
        <taxon>Apicomplexa</taxon>
        <taxon>Aconoidasida</taxon>
        <taxon>Piroplasmida</taxon>
        <taxon>Theileriidae</taxon>
        <taxon>Theileria</taxon>
    </lineage>
</organism>
<feature type="transmembrane region" description="Helical" evidence="1">
    <location>
        <begin position="95"/>
        <end position="118"/>
    </location>
</feature>
<sequence length="1047" mass="118621">MVVSIQQKERVKKTALFFAGLGHLQPMLLAATNSDYLLDRFLVERRCSSEYVSRTITSLIFVEIIATVLMGGFAVCLGLWPDYFKGISREKEEDFRGYLTVAIQWVLFLGYLQILKAFTSGGERGHIQWFYYSLLFQHFFTCIIGAGIGFIDVDRALWYLMNIPMSPVLIFFYQMLIHMWARKNGLACPAYLVVKNQIWLAILNSFMATVLWTIAYFPGLYNSQSIPDVVEIKIELDKTDGYYPKTPDSIHRDIYMDVTQGSSLCQATYTCYVHTLNRDMGPLKDKKFIVKEIYCGGSSIKNVSFPEHEFCTYAEVYQSKESGKRCLLVKLLMEDGSAYYYANPEGTCGRWCVGKLPSSHKVEDIGKILKETNNCGSSQIKDSGDFQAKLLSQASQPGVSNKTTSYADEIVLNISNTTNYVCESEGSKKTDIIVTVAKDENLVPSVLRGQYSCYTHRPSVKRKLDKTLKYQNGRPYPLDTMSDNTFERQNVDHVHVYCKISGNRADLLVIVMDDGSRHYYCRNNITLSTVRIVGTKLEDTRKILLITLLRTLRTYGSLTGQKGLTSLNTNGNYSADIKACKPTPTSSGSSHSLTLDLGNKYPYICTVDNMKTLISLEVHAPGKDPPSGFCKYTHRMDSGSKFCLDSIKLGHNNTEKILDFRPCIQGLVDEVSAYYEKGNTAKPLLLCVKSDSSYYYYCKGSDDCWYRYKNGDGKEILPTGSDNNTGLHGLLEKLKGDPSKALTKDNFPNLSGDLKTRLQSDHPNYDYWKVLGNHDGGSPWNPLCWRLSGTFMPLAMHGLAVGAMGSIYPHLVPKTLVSAEHARIFNVVSMFLAAIVQILNLIFFECKSKAFANRPWEGGDKWYLTWLLYIPYFLSFLLIIFNIHYPDWSICCYVRSHTWLAFLIMLSVTFINDIFLAVGRGGIMDQRSGNRRLGGNREYLKNDHSLFNKIAPFMALSSVPFWLTTSPMIKSYAHAVCQLSDKDSWPTSCCGFWSSWGYWCKCGCHGLYTSLPKLLTFNMRTALAHKDDRLFILVTSDLPKEEWFTDW</sequence>
<dbReference type="AlphaFoldDB" id="L0AYX2"/>
<dbReference type="RefSeq" id="XP_004829760.1">
    <property type="nucleotide sequence ID" value="XM_004829703.1"/>
</dbReference>
<keyword evidence="1" id="KW-0812">Transmembrane</keyword>
<feature type="transmembrane region" description="Helical" evidence="1">
    <location>
        <begin position="824"/>
        <end position="843"/>
    </location>
</feature>
<feature type="transmembrane region" description="Helical" evidence="1">
    <location>
        <begin position="59"/>
        <end position="80"/>
    </location>
</feature>
<feature type="transmembrane region" description="Helical" evidence="1">
    <location>
        <begin position="897"/>
        <end position="918"/>
    </location>
</feature>
<feature type="transmembrane region" description="Helical" evidence="1">
    <location>
        <begin position="130"/>
        <end position="151"/>
    </location>
</feature>
<feature type="transmembrane region" description="Helical" evidence="1">
    <location>
        <begin position="15"/>
        <end position="38"/>
    </location>
</feature>